<keyword evidence="3" id="KW-1185">Reference proteome</keyword>
<accession>A0A0L0F9A8</accession>
<sequence length="68" mass="7571">RLVDSPAYEEYLRPRLNRSASFLRSISMLSPWGKKKDNAAKSSSSSGQFQALPEMKSEGFVSTNSKSK</sequence>
<evidence type="ECO:0000313" key="2">
    <source>
        <dbReference type="EMBL" id="KNC73111.1"/>
    </source>
</evidence>
<evidence type="ECO:0000256" key="1">
    <source>
        <dbReference type="SAM" id="MobiDB-lite"/>
    </source>
</evidence>
<organism evidence="2 3">
    <name type="scientific">Sphaeroforma arctica JP610</name>
    <dbReference type="NCBI Taxonomy" id="667725"/>
    <lineage>
        <taxon>Eukaryota</taxon>
        <taxon>Ichthyosporea</taxon>
        <taxon>Ichthyophonida</taxon>
        <taxon>Sphaeroforma</taxon>
    </lineage>
</organism>
<feature type="non-terminal residue" evidence="2">
    <location>
        <position position="68"/>
    </location>
</feature>
<dbReference type="AlphaFoldDB" id="A0A0L0F9A8"/>
<proteinExistence type="predicted"/>
<dbReference type="RefSeq" id="XP_014147013.1">
    <property type="nucleotide sequence ID" value="XM_014291538.1"/>
</dbReference>
<feature type="region of interest" description="Disordered" evidence="1">
    <location>
        <begin position="33"/>
        <end position="68"/>
    </location>
</feature>
<protein>
    <submittedName>
        <fullName evidence="2">Uncharacterized protein</fullName>
    </submittedName>
</protein>
<gene>
    <name evidence="2" type="ORF">SARC_14331</name>
</gene>
<dbReference type="EMBL" id="KQ246068">
    <property type="protein sequence ID" value="KNC73111.1"/>
    <property type="molecule type" value="Genomic_DNA"/>
</dbReference>
<dbReference type="GeneID" id="25914835"/>
<feature type="non-terminal residue" evidence="2">
    <location>
        <position position="1"/>
    </location>
</feature>
<name>A0A0L0F9A8_9EUKA</name>
<dbReference type="Proteomes" id="UP000054560">
    <property type="component" value="Unassembled WGS sequence"/>
</dbReference>
<reference evidence="2 3" key="1">
    <citation type="submission" date="2011-02" db="EMBL/GenBank/DDBJ databases">
        <title>The Genome Sequence of Sphaeroforma arctica JP610.</title>
        <authorList>
            <consortium name="The Broad Institute Genome Sequencing Platform"/>
            <person name="Russ C."/>
            <person name="Cuomo C."/>
            <person name="Young S.K."/>
            <person name="Zeng Q."/>
            <person name="Gargeya S."/>
            <person name="Alvarado L."/>
            <person name="Berlin A."/>
            <person name="Chapman S.B."/>
            <person name="Chen Z."/>
            <person name="Freedman E."/>
            <person name="Gellesch M."/>
            <person name="Goldberg J."/>
            <person name="Griggs A."/>
            <person name="Gujja S."/>
            <person name="Heilman E."/>
            <person name="Heiman D."/>
            <person name="Howarth C."/>
            <person name="Mehta T."/>
            <person name="Neiman D."/>
            <person name="Pearson M."/>
            <person name="Roberts A."/>
            <person name="Saif S."/>
            <person name="Shea T."/>
            <person name="Shenoy N."/>
            <person name="Sisk P."/>
            <person name="Stolte C."/>
            <person name="Sykes S."/>
            <person name="White J."/>
            <person name="Yandava C."/>
            <person name="Burger G."/>
            <person name="Gray M.W."/>
            <person name="Holland P.W.H."/>
            <person name="King N."/>
            <person name="Lang F.B.F."/>
            <person name="Roger A.J."/>
            <person name="Ruiz-Trillo I."/>
            <person name="Haas B."/>
            <person name="Nusbaum C."/>
            <person name="Birren B."/>
        </authorList>
    </citation>
    <scope>NUCLEOTIDE SEQUENCE [LARGE SCALE GENOMIC DNA]</scope>
    <source>
        <strain evidence="2 3">JP610</strain>
    </source>
</reference>
<evidence type="ECO:0000313" key="3">
    <source>
        <dbReference type="Proteomes" id="UP000054560"/>
    </source>
</evidence>